<dbReference type="EMBL" id="ML769412">
    <property type="protein sequence ID" value="KAE9404926.1"/>
    <property type="molecule type" value="Genomic_DNA"/>
</dbReference>
<name>A0A6A4I321_9AGAR</name>
<dbReference type="AlphaFoldDB" id="A0A6A4I321"/>
<feature type="signal peptide" evidence="3">
    <location>
        <begin position="1"/>
        <end position="26"/>
    </location>
</feature>
<keyword evidence="2" id="KW-0812">Transmembrane</keyword>
<gene>
    <name evidence="4" type="ORF">BT96DRAFT_1015874</name>
</gene>
<keyword evidence="2" id="KW-1133">Transmembrane helix</keyword>
<accession>A0A6A4I321</accession>
<keyword evidence="2" id="KW-0472">Membrane</keyword>
<feature type="transmembrane region" description="Helical" evidence="2">
    <location>
        <begin position="206"/>
        <end position="227"/>
    </location>
</feature>
<dbReference type="OrthoDB" id="2962003at2759"/>
<organism evidence="4 5">
    <name type="scientific">Gymnopus androsaceus JB14</name>
    <dbReference type="NCBI Taxonomy" id="1447944"/>
    <lineage>
        <taxon>Eukaryota</taxon>
        <taxon>Fungi</taxon>
        <taxon>Dikarya</taxon>
        <taxon>Basidiomycota</taxon>
        <taxon>Agaricomycotina</taxon>
        <taxon>Agaricomycetes</taxon>
        <taxon>Agaricomycetidae</taxon>
        <taxon>Agaricales</taxon>
        <taxon>Marasmiineae</taxon>
        <taxon>Omphalotaceae</taxon>
        <taxon>Gymnopus</taxon>
    </lineage>
</organism>
<reference evidence="4" key="1">
    <citation type="journal article" date="2019" name="Environ. Microbiol.">
        <title>Fungal ecological strategies reflected in gene transcription - a case study of two litter decomposers.</title>
        <authorList>
            <person name="Barbi F."/>
            <person name="Kohler A."/>
            <person name="Barry K."/>
            <person name="Baskaran P."/>
            <person name="Daum C."/>
            <person name="Fauchery L."/>
            <person name="Ihrmark K."/>
            <person name="Kuo A."/>
            <person name="LaButti K."/>
            <person name="Lipzen A."/>
            <person name="Morin E."/>
            <person name="Grigoriev I.V."/>
            <person name="Henrissat B."/>
            <person name="Lindahl B."/>
            <person name="Martin F."/>
        </authorList>
    </citation>
    <scope>NUCLEOTIDE SEQUENCE</scope>
    <source>
        <strain evidence="4">JB14</strain>
    </source>
</reference>
<sequence>MLDSTKFGNLLVVFLLLSFLFASGLAQQVTAVTLWQFGQGRLLEAKSTLALEPLGQLSDGSATTYLYQALNLATITTTNNAGLMTTVTGLSPTPRTIIASASGWIEPFSPTDNIACSLVNSEFGECFISGTLANSGTPTPEVFAVTLATSTASFTPILNSQTTTALPSTTSTTSLPSTTSTTAPVSTSSDTQSLSTGKHTAATRKIVGSALGGCAFVAISFTLFIIWRRHRLREIQNDLLPRTCAFKPTNGNVTISDSTIRETRALSFATAPTLEAASLTNTTLNPSKHHGQFNAELSPSNGFPAQQSISAINFDTSPQLLQNTLTEIAYRLRRLEGSGQDEEPPPMYDL</sequence>
<proteinExistence type="predicted"/>
<feature type="chain" id="PRO_5025686409" description="Mid2 domain-containing protein" evidence="3">
    <location>
        <begin position="27"/>
        <end position="350"/>
    </location>
</feature>
<keyword evidence="5" id="KW-1185">Reference proteome</keyword>
<evidence type="ECO:0000313" key="5">
    <source>
        <dbReference type="Proteomes" id="UP000799118"/>
    </source>
</evidence>
<feature type="compositionally biased region" description="Low complexity" evidence="1">
    <location>
        <begin position="163"/>
        <end position="189"/>
    </location>
</feature>
<evidence type="ECO:0000256" key="2">
    <source>
        <dbReference type="SAM" id="Phobius"/>
    </source>
</evidence>
<keyword evidence="3" id="KW-0732">Signal</keyword>
<evidence type="ECO:0008006" key="6">
    <source>
        <dbReference type="Google" id="ProtNLM"/>
    </source>
</evidence>
<evidence type="ECO:0000256" key="1">
    <source>
        <dbReference type="SAM" id="MobiDB-lite"/>
    </source>
</evidence>
<feature type="region of interest" description="Disordered" evidence="1">
    <location>
        <begin position="163"/>
        <end position="196"/>
    </location>
</feature>
<evidence type="ECO:0000313" key="4">
    <source>
        <dbReference type="EMBL" id="KAE9404926.1"/>
    </source>
</evidence>
<evidence type="ECO:0000256" key="3">
    <source>
        <dbReference type="SAM" id="SignalP"/>
    </source>
</evidence>
<dbReference type="Proteomes" id="UP000799118">
    <property type="component" value="Unassembled WGS sequence"/>
</dbReference>
<protein>
    <recommendedName>
        <fullName evidence="6">Mid2 domain-containing protein</fullName>
    </recommendedName>
</protein>